<accession>A0A8J7FNQ5</accession>
<comment type="caution">
    <text evidence="2">The sequence shown here is derived from an EMBL/GenBank/DDBJ whole genome shotgun (WGS) entry which is preliminary data.</text>
</comment>
<sequence length="217" mass="23820">MKKIIILLAIAATAMYSCNDNKKENVEDLPLETEVVVSQEEASEIIEGVIQSSNVKWTGFKTTEKVGVSGNFDAVQVMDTKEGNTPEEVLEGAKVRVAVSSINSGASDRDSKLRMVLFGAMENTSDILGTINFKDGKTYITFTLNNVSKKYEVTSKFENHVFTINTVVDLADFKANEAVEALNMACEQLHKGPDGITKTWSEVEIEGMIKFSDSFGK</sequence>
<dbReference type="EMBL" id="JADGIK010000002">
    <property type="protein sequence ID" value="MBF0596439.1"/>
    <property type="molecule type" value="Genomic_DNA"/>
</dbReference>
<protein>
    <submittedName>
        <fullName evidence="2">YceI family protein</fullName>
    </submittedName>
</protein>
<proteinExistence type="predicted"/>
<keyword evidence="3" id="KW-1185">Reference proteome</keyword>
<feature type="domain" description="Lipid/polyisoprenoid-binding YceI-like" evidence="1">
    <location>
        <begin position="53"/>
        <end position="177"/>
    </location>
</feature>
<dbReference type="RefSeq" id="WP_194181975.1">
    <property type="nucleotide sequence ID" value="NZ_JADGIK010000002.1"/>
</dbReference>
<dbReference type="InterPro" id="IPR007372">
    <property type="entry name" value="Lipid/polyisoprenoid-bd_YceI"/>
</dbReference>
<gene>
    <name evidence="2" type="ORF">IM532_03000</name>
</gene>
<dbReference type="InterPro" id="IPR036761">
    <property type="entry name" value="TTHA0802/YceI-like_sf"/>
</dbReference>
<evidence type="ECO:0000313" key="3">
    <source>
        <dbReference type="Proteomes" id="UP000608754"/>
    </source>
</evidence>
<dbReference type="Proteomes" id="UP000608754">
    <property type="component" value="Unassembled WGS sequence"/>
</dbReference>
<organism evidence="2 3">
    <name type="scientific">Faecalibacter rhinopitheci</name>
    <dbReference type="NCBI Taxonomy" id="2779678"/>
    <lineage>
        <taxon>Bacteria</taxon>
        <taxon>Pseudomonadati</taxon>
        <taxon>Bacteroidota</taxon>
        <taxon>Flavobacteriia</taxon>
        <taxon>Flavobacteriales</taxon>
        <taxon>Weeksellaceae</taxon>
        <taxon>Faecalibacter</taxon>
    </lineage>
</organism>
<dbReference type="Pfam" id="PF04264">
    <property type="entry name" value="YceI"/>
    <property type="match status" value="1"/>
</dbReference>
<evidence type="ECO:0000313" key="2">
    <source>
        <dbReference type="EMBL" id="MBF0596439.1"/>
    </source>
</evidence>
<dbReference type="AlphaFoldDB" id="A0A8J7FNQ5"/>
<name>A0A8J7FNQ5_9FLAO</name>
<evidence type="ECO:0000259" key="1">
    <source>
        <dbReference type="Pfam" id="PF04264"/>
    </source>
</evidence>
<dbReference type="SUPFAM" id="SSF101874">
    <property type="entry name" value="YceI-like"/>
    <property type="match status" value="1"/>
</dbReference>
<reference evidence="2" key="1">
    <citation type="submission" date="2020-10" db="EMBL/GenBank/DDBJ databases">
        <authorList>
            <person name="Lu T."/>
            <person name="Wang Q."/>
            <person name="Han X."/>
        </authorList>
    </citation>
    <scope>NUCLEOTIDE SEQUENCE</scope>
    <source>
        <strain evidence="2">WQ 117</strain>
    </source>
</reference>
<dbReference type="PROSITE" id="PS51257">
    <property type="entry name" value="PROKAR_LIPOPROTEIN"/>
    <property type="match status" value="1"/>
</dbReference>
<dbReference type="Gene3D" id="2.40.128.110">
    <property type="entry name" value="Lipid/polyisoprenoid-binding, YceI-like"/>
    <property type="match status" value="1"/>
</dbReference>